<evidence type="ECO:0000313" key="4">
    <source>
        <dbReference type="Proteomes" id="UP001158576"/>
    </source>
</evidence>
<feature type="transmembrane region" description="Helical" evidence="2">
    <location>
        <begin position="270"/>
        <end position="290"/>
    </location>
</feature>
<dbReference type="Proteomes" id="UP001158576">
    <property type="component" value="Chromosome 2"/>
</dbReference>
<feature type="region of interest" description="Disordered" evidence="1">
    <location>
        <begin position="351"/>
        <end position="380"/>
    </location>
</feature>
<proteinExistence type="predicted"/>
<keyword evidence="2" id="KW-1133">Transmembrane helix</keyword>
<accession>A0ABN7T0Q6</accession>
<protein>
    <submittedName>
        <fullName evidence="3">Oidioi.mRNA.OKI2018_I69.chr2.g5580.t1.cds</fullName>
    </submittedName>
</protein>
<name>A0ABN7T0Q6_OIKDI</name>
<gene>
    <name evidence="3" type="ORF">OKIOD_LOCUS14345</name>
</gene>
<keyword evidence="2" id="KW-0472">Membrane</keyword>
<reference evidence="3 4" key="1">
    <citation type="submission" date="2021-04" db="EMBL/GenBank/DDBJ databases">
        <authorList>
            <person name="Bliznina A."/>
        </authorList>
    </citation>
    <scope>NUCLEOTIDE SEQUENCE [LARGE SCALE GENOMIC DNA]</scope>
</reference>
<keyword evidence="2" id="KW-0812">Transmembrane</keyword>
<keyword evidence="4" id="KW-1185">Reference proteome</keyword>
<dbReference type="EMBL" id="OU015567">
    <property type="protein sequence ID" value="CAG5111255.1"/>
    <property type="molecule type" value="Genomic_DNA"/>
</dbReference>
<evidence type="ECO:0000256" key="2">
    <source>
        <dbReference type="SAM" id="Phobius"/>
    </source>
</evidence>
<evidence type="ECO:0000313" key="3">
    <source>
        <dbReference type="EMBL" id="CAG5111255.1"/>
    </source>
</evidence>
<feature type="compositionally biased region" description="Basic and acidic residues" evidence="1">
    <location>
        <begin position="364"/>
        <end position="380"/>
    </location>
</feature>
<organism evidence="3 4">
    <name type="scientific">Oikopleura dioica</name>
    <name type="common">Tunicate</name>
    <dbReference type="NCBI Taxonomy" id="34765"/>
    <lineage>
        <taxon>Eukaryota</taxon>
        <taxon>Metazoa</taxon>
        <taxon>Chordata</taxon>
        <taxon>Tunicata</taxon>
        <taxon>Appendicularia</taxon>
        <taxon>Copelata</taxon>
        <taxon>Oikopleuridae</taxon>
        <taxon>Oikopleura</taxon>
    </lineage>
</organism>
<sequence>MLRRSANRIVSQLRFASIKGENSINLQPKIENVDPYAAVSDVSAEAITQPIAEAAAEVQELGFVADSFLSIYDATANALGIEVFAAIPIVVATGRFALFPMYRSMRQKMPVFSNSMQRMSHIAHSQQLRILKGDFKSAEEAAMSEQKMQQEIGEIRNNLMRNYPIFNILPLGIFMSGNLYATWSLCRASSTPLAFMGIENLMEFNHAAALLGTAMQLLAIKIGAELGNTARKNSGVQPSGAAKAQAGITNVFMGLVSVTYPMAMHYNCPAFISLCWAGNTCITLLFSSICMKFRNQLGIPDLDAENARLAIEIQEISTEMMELQKSLKENASFDNVVADRMKKIEEMEEKLKEMKENSSNLDEIQEKSREKMEELKNKKK</sequence>
<feature type="transmembrane region" description="Helical" evidence="2">
    <location>
        <begin position="78"/>
        <end position="99"/>
    </location>
</feature>
<feature type="transmembrane region" description="Helical" evidence="2">
    <location>
        <begin position="165"/>
        <end position="184"/>
    </location>
</feature>
<evidence type="ECO:0000256" key="1">
    <source>
        <dbReference type="SAM" id="MobiDB-lite"/>
    </source>
</evidence>